<accession>A0ABR7M368</accession>
<name>A0ABR7M368_9ACTN</name>
<evidence type="ECO:0008006" key="4">
    <source>
        <dbReference type="Google" id="ProtNLM"/>
    </source>
</evidence>
<evidence type="ECO:0000256" key="1">
    <source>
        <dbReference type="SAM" id="SignalP"/>
    </source>
</evidence>
<feature type="chain" id="PRO_5045210191" description="Lipoprotein" evidence="1">
    <location>
        <begin position="21"/>
        <end position="265"/>
    </location>
</feature>
<keyword evidence="3" id="KW-1185">Reference proteome</keyword>
<sequence length="265" mass="28665">MSVFVLVAAALTLSCGSAPVSQVDPYGEPSGSTVPSGATGVPTDQLVLRWRLTGGVAGRGAPGTVPDFSLYADGRAIVPERGETSPRFREYRLTMAALQRAVEEARTIGLDRPRRQEQSGVADVFTLTISFGRAETSVDVYGDGESDPAVRFARESLDPARWPAGDQAVPARRYEPERLAVMAWVADRTDGERTSAQWPFGRIDQGTRVLGAQCTVISGSDVRRATRLLEGDRPDARRWISGGRTYAVRARPLLPDERTCADLTS</sequence>
<gene>
    <name evidence="2" type="ORF">HKK74_38740</name>
</gene>
<keyword evidence="1" id="KW-0732">Signal</keyword>
<dbReference type="Proteomes" id="UP000805614">
    <property type="component" value="Unassembled WGS sequence"/>
</dbReference>
<dbReference type="RefSeq" id="WP_187248414.1">
    <property type="nucleotide sequence ID" value="NZ_BAAAOK010000011.1"/>
</dbReference>
<feature type="signal peptide" evidence="1">
    <location>
        <begin position="1"/>
        <end position="20"/>
    </location>
</feature>
<evidence type="ECO:0000313" key="3">
    <source>
        <dbReference type="Proteomes" id="UP000805614"/>
    </source>
</evidence>
<protein>
    <recommendedName>
        <fullName evidence="4">Lipoprotein</fullName>
    </recommendedName>
</protein>
<organism evidence="2 3">
    <name type="scientific">Actinomadura alba</name>
    <dbReference type="NCBI Taxonomy" id="406431"/>
    <lineage>
        <taxon>Bacteria</taxon>
        <taxon>Bacillati</taxon>
        <taxon>Actinomycetota</taxon>
        <taxon>Actinomycetes</taxon>
        <taxon>Streptosporangiales</taxon>
        <taxon>Thermomonosporaceae</taxon>
        <taxon>Actinomadura</taxon>
    </lineage>
</organism>
<reference evidence="2 3" key="1">
    <citation type="submission" date="2020-06" db="EMBL/GenBank/DDBJ databases">
        <title>Actinomadura xiongansis sp. nov., isolated from soil of Baiyangdian.</title>
        <authorList>
            <person name="Zhang X."/>
        </authorList>
    </citation>
    <scope>NUCLEOTIDE SEQUENCE [LARGE SCALE GENOMIC DNA]</scope>
    <source>
        <strain evidence="2 3">HBUM206468</strain>
    </source>
</reference>
<dbReference type="EMBL" id="JABVEC010000075">
    <property type="protein sequence ID" value="MBC6471378.1"/>
    <property type="molecule type" value="Genomic_DNA"/>
</dbReference>
<comment type="caution">
    <text evidence="2">The sequence shown here is derived from an EMBL/GenBank/DDBJ whole genome shotgun (WGS) entry which is preliminary data.</text>
</comment>
<proteinExistence type="predicted"/>
<evidence type="ECO:0000313" key="2">
    <source>
        <dbReference type="EMBL" id="MBC6471378.1"/>
    </source>
</evidence>